<proteinExistence type="predicted"/>
<name>A0A8J3FUT0_9PSEU</name>
<dbReference type="Pfam" id="PF19054">
    <property type="entry name" value="DUF5753"/>
    <property type="match status" value="1"/>
</dbReference>
<dbReference type="InterPro" id="IPR001387">
    <property type="entry name" value="Cro/C1-type_HTH"/>
</dbReference>
<dbReference type="InterPro" id="IPR043917">
    <property type="entry name" value="DUF5753"/>
</dbReference>
<reference evidence="2" key="1">
    <citation type="journal article" date="2014" name="Int. J. Syst. Evol. Microbiol.">
        <title>Complete genome sequence of Corynebacterium casei LMG S-19264T (=DSM 44701T), isolated from a smear-ripened cheese.</title>
        <authorList>
            <consortium name="US DOE Joint Genome Institute (JGI-PGF)"/>
            <person name="Walter F."/>
            <person name="Albersmeier A."/>
            <person name="Kalinowski J."/>
            <person name="Ruckert C."/>
        </authorList>
    </citation>
    <scope>NUCLEOTIDE SEQUENCE</scope>
    <source>
        <strain evidence="2">CGMCC 4.5737</strain>
    </source>
</reference>
<dbReference type="GO" id="GO:0003677">
    <property type="term" value="F:DNA binding"/>
    <property type="evidence" value="ECO:0007669"/>
    <property type="project" value="InterPro"/>
</dbReference>
<dbReference type="CDD" id="cd00093">
    <property type="entry name" value="HTH_XRE"/>
    <property type="match status" value="1"/>
</dbReference>
<evidence type="ECO:0000259" key="1">
    <source>
        <dbReference type="PROSITE" id="PS50943"/>
    </source>
</evidence>
<protein>
    <submittedName>
        <fullName evidence="2">Transcriptional regulator</fullName>
    </submittedName>
</protein>
<dbReference type="Pfam" id="PF13560">
    <property type="entry name" value="HTH_31"/>
    <property type="match status" value="1"/>
</dbReference>
<sequence>MPDKPSLQRRQLGMELRRLREEAGRSRDDAAATIDRTISMVSRIENGLTGIRLSDLERLLKLYRVTGEQRAQVLALGEAARHRKRTATTYVDSAPNWFRRYAALEREASEVRCVEAELVPGLLQSEGYAEAIMATARAFAGAEEVERRVQTRLARQQLLTREDPPAPLFWFVINEAVLRRAVGGPDVMREQLKHLLGAAELPNVDLRVLPFAAGEHAAVGFSFWILRFGDDPSADVVYSDSLSGALYPERGADIEWHNVVFGQLLVIAASPEESRRMITKAAREFR</sequence>
<dbReference type="PROSITE" id="PS50943">
    <property type="entry name" value="HTH_CROC1"/>
    <property type="match status" value="1"/>
</dbReference>
<dbReference type="RefSeq" id="WP_189057041.1">
    <property type="nucleotide sequence ID" value="NZ_BMMK01000009.1"/>
</dbReference>
<keyword evidence="3" id="KW-1185">Reference proteome</keyword>
<dbReference type="EMBL" id="BMMK01000009">
    <property type="protein sequence ID" value="GGM52645.1"/>
    <property type="molecule type" value="Genomic_DNA"/>
</dbReference>
<reference evidence="2" key="2">
    <citation type="submission" date="2020-09" db="EMBL/GenBank/DDBJ databases">
        <authorList>
            <person name="Sun Q."/>
            <person name="Zhou Y."/>
        </authorList>
    </citation>
    <scope>NUCLEOTIDE SEQUENCE</scope>
    <source>
        <strain evidence="2">CGMCC 4.5737</strain>
    </source>
</reference>
<comment type="caution">
    <text evidence="2">The sequence shown here is derived from an EMBL/GenBank/DDBJ whole genome shotgun (WGS) entry which is preliminary data.</text>
</comment>
<feature type="domain" description="HTH cro/C1-type" evidence="1">
    <location>
        <begin position="16"/>
        <end position="70"/>
    </location>
</feature>
<gene>
    <name evidence="2" type="ORF">GCM10012275_24530</name>
</gene>
<evidence type="ECO:0000313" key="3">
    <source>
        <dbReference type="Proteomes" id="UP000637578"/>
    </source>
</evidence>
<organism evidence="2 3">
    <name type="scientific">Longimycelium tulufanense</name>
    <dbReference type="NCBI Taxonomy" id="907463"/>
    <lineage>
        <taxon>Bacteria</taxon>
        <taxon>Bacillati</taxon>
        <taxon>Actinomycetota</taxon>
        <taxon>Actinomycetes</taxon>
        <taxon>Pseudonocardiales</taxon>
        <taxon>Pseudonocardiaceae</taxon>
        <taxon>Longimycelium</taxon>
    </lineage>
</organism>
<dbReference type="AlphaFoldDB" id="A0A8J3FUT0"/>
<dbReference type="SMART" id="SM00530">
    <property type="entry name" value="HTH_XRE"/>
    <property type="match status" value="1"/>
</dbReference>
<dbReference type="InterPro" id="IPR010982">
    <property type="entry name" value="Lambda_DNA-bd_dom_sf"/>
</dbReference>
<accession>A0A8J3FUT0</accession>
<dbReference type="Gene3D" id="1.10.260.40">
    <property type="entry name" value="lambda repressor-like DNA-binding domains"/>
    <property type="match status" value="1"/>
</dbReference>
<evidence type="ECO:0000313" key="2">
    <source>
        <dbReference type="EMBL" id="GGM52645.1"/>
    </source>
</evidence>
<dbReference type="Proteomes" id="UP000637578">
    <property type="component" value="Unassembled WGS sequence"/>
</dbReference>
<dbReference type="SUPFAM" id="SSF47413">
    <property type="entry name" value="lambda repressor-like DNA-binding domains"/>
    <property type="match status" value="1"/>
</dbReference>